<accession>A0A6B0YY34</accession>
<comment type="caution">
    <text evidence="2">The sequence shown here is derived from an EMBL/GenBank/DDBJ whole genome shotgun (WGS) entry which is preliminary data.</text>
</comment>
<dbReference type="EMBL" id="VXRG01000160">
    <property type="protein sequence ID" value="MXY95563.1"/>
    <property type="molecule type" value="Genomic_DNA"/>
</dbReference>
<proteinExistence type="predicted"/>
<keyword evidence="1" id="KW-0456">Lyase</keyword>
<organism evidence="2">
    <name type="scientific">Caldilineaceae bacterium SB0664_bin_27</name>
    <dbReference type="NCBI Taxonomy" id="2605260"/>
    <lineage>
        <taxon>Bacteria</taxon>
        <taxon>Bacillati</taxon>
        <taxon>Chloroflexota</taxon>
        <taxon>Caldilineae</taxon>
        <taxon>Caldilineales</taxon>
        <taxon>Caldilineaceae</taxon>
    </lineage>
</organism>
<evidence type="ECO:0000256" key="1">
    <source>
        <dbReference type="ARBA" id="ARBA00023239"/>
    </source>
</evidence>
<sequence length="318" mass="34397">MTVATAPQLSISELLTALEGVTAIPCAPYRAGSIDYDAHLKNVRYLMRTNNLSDNRPRVLSIAGTSPIHQMTRAEQVHLVDITTREMGDEGIYVAGVLPSPLADAKDLIGELSGLQRPPDAYLVMPLVGVYDPAGMYNEFMAFGEEVDDRFGARLIYYFKDSRDLSQMGKLFRDSEAFIGLKVGTGEDDVEPLVQAIGDNGLVIWGIGDRCTRASQLGSKGHTSGIAVAYSKASDAINNAQRAGDHAESQRVEDAIFALEELRFRDGRRYNYSAVISAMAQSGFDDIDGGEGAPFNPPVPAGIAREVQAAIADLAHYH</sequence>
<dbReference type="GO" id="GO:0016829">
    <property type="term" value="F:lyase activity"/>
    <property type="evidence" value="ECO:0007669"/>
    <property type="project" value="UniProtKB-KW"/>
</dbReference>
<dbReference type="InterPro" id="IPR013785">
    <property type="entry name" value="Aldolase_TIM"/>
</dbReference>
<reference evidence="2" key="1">
    <citation type="submission" date="2019-09" db="EMBL/GenBank/DDBJ databases">
        <title>Characterisation of the sponge microbiome using genome-centric metagenomics.</title>
        <authorList>
            <person name="Engelberts J.P."/>
            <person name="Robbins S.J."/>
            <person name="De Goeij J.M."/>
            <person name="Aranda M."/>
            <person name="Bell S.C."/>
            <person name="Webster N.S."/>
        </authorList>
    </citation>
    <scope>NUCLEOTIDE SEQUENCE</scope>
    <source>
        <strain evidence="2">SB0664_bin_27</strain>
    </source>
</reference>
<gene>
    <name evidence="2" type="ORF">F4Y42_19170</name>
</gene>
<dbReference type="InterPro" id="IPR002220">
    <property type="entry name" value="DapA-like"/>
</dbReference>
<evidence type="ECO:0008006" key="3">
    <source>
        <dbReference type="Google" id="ProtNLM"/>
    </source>
</evidence>
<protein>
    <recommendedName>
        <fullName evidence="3">Dihydrodipicolinate synthase family protein</fullName>
    </recommendedName>
</protein>
<dbReference type="SMART" id="SM01130">
    <property type="entry name" value="DHDPS"/>
    <property type="match status" value="1"/>
</dbReference>
<dbReference type="SUPFAM" id="SSF51569">
    <property type="entry name" value="Aldolase"/>
    <property type="match status" value="1"/>
</dbReference>
<name>A0A6B0YY34_9CHLR</name>
<evidence type="ECO:0000313" key="2">
    <source>
        <dbReference type="EMBL" id="MXY95563.1"/>
    </source>
</evidence>
<dbReference type="AlphaFoldDB" id="A0A6B0YY34"/>
<dbReference type="Pfam" id="PF00701">
    <property type="entry name" value="DHDPS"/>
    <property type="match status" value="1"/>
</dbReference>
<dbReference type="Gene3D" id="3.20.20.70">
    <property type="entry name" value="Aldolase class I"/>
    <property type="match status" value="1"/>
</dbReference>